<dbReference type="PANTHER" id="PTHR30432">
    <property type="entry name" value="TRANSCRIPTIONAL REGULATOR MODE"/>
    <property type="match status" value="1"/>
</dbReference>
<dbReference type="Proteomes" id="UP001198151">
    <property type="component" value="Unassembled WGS sequence"/>
</dbReference>
<organism evidence="2 3">
    <name type="scientific">Ruminococcus turbiniformis</name>
    <dbReference type="NCBI Taxonomy" id="2881258"/>
    <lineage>
        <taxon>Bacteria</taxon>
        <taxon>Bacillati</taxon>
        <taxon>Bacillota</taxon>
        <taxon>Clostridia</taxon>
        <taxon>Eubacteriales</taxon>
        <taxon>Oscillospiraceae</taxon>
        <taxon>Ruminococcus</taxon>
    </lineage>
</organism>
<name>A0ABS8FXR5_9FIRM</name>
<gene>
    <name evidence="2" type="ORF">LKD70_10510</name>
</gene>
<dbReference type="RefSeq" id="WP_227707985.1">
    <property type="nucleotide sequence ID" value="NZ_JAJEQX010000017.1"/>
</dbReference>
<dbReference type="Gene3D" id="3.90.550.10">
    <property type="entry name" value="Spore Coat Polysaccharide Biosynthesis Protein SpsA, Chain A"/>
    <property type="match status" value="1"/>
</dbReference>
<dbReference type="SUPFAM" id="SSF53448">
    <property type="entry name" value="Nucleotide-diphospho-sugar transferases"/>
    <property type="match status" value="1"/>
</dbReference>
<dbReference type="GO" id="GO:0016740">
    <property type="term" value="F:transferase activity"/>
    <property type="evidence" value="ECO:0007669"/>
    <property type="project" value="UniProtKB-KW"/>
</dbReference>
<proteinExistence type="predicted"/>
<sequence length="315" mass="34934">MDEHITTAALIIASGKTSGKANFKPDKKIGTITAIERTVVLFQQAGIEKIVVVCGDREDKTPKLVPSMTLTFLNSSERNDMLDNIKLGLTYLQDKCRQVLISYVDVPMFSVSTLQALIDAADKGDVCIPAHNGCGGHPILLHAEHFSEILPYTGKNGLDGAITFSGLKRHFVDVDDPGILSDIQKGKSYEDLLADHDASRLRAAFRFRLLRECAFYGPGAHQLLLLTEETGSLSEACRYMGISYSKGRKIISIIEEQTGYPVLESQQGGKGGGYSRLTEETKELMRRYDAFCTDAQAVFQDLFRKHFDRTDFLKK</sequence>
<dbReference type="InterPro" id="IPR036388">
    <property type="entry name" value="WH-like_DNA-bd_sf"/>
</dbReference>
<reference evidence="2 3" key="1">
    <citation type="submission" date="2021-10" db="EMBL/GenBank/DDBJ databases">
        <title>Anaerobic single-cell dispensing facilitates the cultivation of human gut bacteria.</title>
        <authorList>
            <person name="Afrizal A."/>
        </authorList>
    </citation>
    <scope>NUCLEOTIDE SEQUENCE [LARGE SCALE GENOMIC DNA]</scope>
    <source>
        <strain evidence="2 3">CLA-AA-H200</strain>
    </source>
</reference>
<comment type="caution">
    <text evidence="2">The sequence shown here is derived from an EMBL/GenBank/DDBJ whole genome shotgun (WGS) entry which is preliminary data.</text>
</comment>
<dbReference type="Gene3D" id="1.10.10.10">
    <property type="entry name" value="Winged helix-like DNA-binding domain superfamily/Winged helix DNA-binding domain"/>
    <property type="match status" value="1"/>
</dbReference>
<accession>A0ABS8FXR5</accession>
<dbReference type="InterPro" id="IPR025877">
    <property type="entry name" value="MobA-like_NTP_Trfase"/>
</dbReference>
<dbReference type="SUPFAM" id="SSF46785">
    <property type="entry name" value="Winged helix' DNA-binding domain"/>
    <property type="match status" value="1"/>
</dbReference>
<dbReference type="InterPro" id="IPR051815">
    <property type="entry name" value="Molybdate_resp_trans_reg"/>
</dbReference>
<feature type="domain" description="MobA-like NTP transferase" evidence="1">
    <location>
        <begin position="9"/>
        <end position="160"/>
    </location>
</feature>
<dbReference type="InterPro" id="IPR036390">
    <property type="entry name" value="WH_DNA-bd_sf"/>
</dbReference>
<dbReference type="Pfam" id="PF12804">
    <property type="entry name" value="NTP_transf_3"/>
    <property type="match status" value="1"/>
</dbReference>
<dbReference type="PANTHER" id="PTHR30432:SF1">
    <property type="entry name" value="DNA-BINDING TRANSCRIPTIONAL DUAL REGULATOR MODE"/>
    <property type="match status" value="1"/>
</dbReference>
<dbReference type="InterPro" id="IPR029044">
    <property type="entry name" value="Nucleotide-diphossugar_trans"/>
</dbReference>
<evidence type="ECO:0000259" key="1">
    <source>
        <dbReference type="Pfam" id="PF12804"/>
    </source>
</evidence>
<evidence type="ECO:0000313" key="3">
    <source>
        <dbReference type="Proteomes" id="UP001198151"/>
    </source>
</evidence>
<keyword evidence="2" id="KW-0808">Transferase</keyword>
<evidence type="ECO:0000313" key="2">
    <source>
        <dbReference type="EMBL" id="MCC2254845.1"/>
    </source>
</evidence>
<keyword evidence="3" id="KW-1185">Reference proteome</keyword>
<dbReference type="EMBL" id="JAJEQX010000017">
    <property type="protein sequence ID" value="MCC2254845.1"/>
    <property type="molecule type" value="Genomic_DNA"/>
</dbReference>
<protein>
    <submittedName>
        <fullName evidence="2">NTP transferase domain-containing protein</fullName>
    </submittedName>
</protein>